<dbReference type="Pfam" id="PF00501">
    <property type="entry name" value="AMP-binding"/>
    <property type="match status" value="1"/>
</dbReference>
<name>A0AAV1EBU7_OLDCO</name>
<dbReference type="InterPro" id="IPR020845">
    <property type="entry name" value="AMP-binding_CS"/>
</dbReference>
<organism evidence="10 11">
    <name type="scientific">Oldenlandia corymbosa var. corymbosa</name>
    <dbReference type="NCBI Taxonomy" id="529605"/>
    <lineage>
        <taxon>Eukaryota</taxon>
        <taxon>Viridiplantae</taxon>
        <taxon>Streptophyta</taxon>
        <taxon>Embryophyta</taxon>
        <taxon>Tracheophyta</taxon>
        <taxon>Spermatophyta</taxon>
        <taxon>Magnoliopsida</taxon>
        <taxon>eudicotyledons</taxon>
        <taxon>Gunneridae</taxon>
        <taxon>Pentapetalae</taxon>
        <taxon>asterids</taxon>
        <taxon>lamiids</taxon>
        <taxon>Gentianales</taxon>
        <taxon>Rubiaceae</taxon>
        <taxon>Rubioideae</taxon>
        <taxon>Spermacoceae</taxon>
        <taxon>Hedyotis-Oldenlandia complex</taxon>
        <taxon>Oldenlandia</taxon>
    </lineage>
</organism>
<protein>
    <submittedName>
        <fullName evidence="10">OLC1v1018382C1</fullName>
    </submittedName>
</protein>
<feature type="compositionally biased region" description="Basic and acidic residues" evidence="7">
    <location>
        <begin position="10"/>
        <end position="20"/>
    </location>
</feature>
<dbReference type="GO" id="GO:0009698">
    <property type="term" value="P:phenylpropanoid metabolic process"/>
    <property type="evidence" value="ECO:0007669"/>
    <property type="project" value="UniProtKB-KW"/>
</dbReference>
<dbReference type="Gene3D" id="3.30.300.30">
    <property type="match status" value="1"/>
</dbReference>
<dbReference type="FunFam" id="3.40.50.12780:FF:000003">
    <property type="entry name" value="Long-chain-fatty-acid--CoA ligase FadD"/>
    <property type="match status" value="1"/>
</dbReference>
<keyword evidence="4" id="KW-0547">Nucleotide-binding</keyword>
<dbReference type="CDD" id="cd05904">
    <property type="entry name" value="4CL"/>
    <property type="match status" value="1"/>
</dbReference>
<evidence type="ECO:0000256" key="3">
    <source>
        <dbReference type="ARBA" id="ARBA00022598"/>
    </source>
</evidence>
<dbReference type="InterPro" id="IPR042099">
    <property type="entry name" value="ANL_N_sf"/>
</dbReference>
<evidence type="ECO:0000259" key="8">
    <source>
        <dbReference type="Pfam" id="PF00501"/>
    </source>
</evidence>
<keyword evidence="3" id="KW-0436">Ligase</keyword>
<dbReference type="InterPro" id="IPR000873">
    <property type="entry name" value="AMP-dep_synth/lig_dom"/>
</dbReference>
<accession>A0AAV1EBU7</accession>
<dbReference type="GO" id="GO:0005524">
    <property type="term" value="F:ATP binding"/>
    <property type="evidence" value="ECO:0007669"/>
    <property type="project" value="UniProtKB-KW"/>
</dbReference>
<keyword evidence="11" id="KW-1185">Reference proteome</keyword>
<feature type="domain" description="AMP-dependent synthetase/ligase" evidence="8">
    <location>
        <begin position="62"/>
        <end position="438"/>
    </location>
</feature>
<evidence type="ECO:0000256" key="5">
    <source>
        <dbReference type="ARBA" id="ARBA00022840"/>
    </source>
</evidence>
<evidence type="ECO:0000313" key="10">
    <source>
        <dbReference type="EMBL" id="CAI9117061.1"/>
    </source>
</evidence>
<evidence type="ECO:0000256" key="2">
    <source>
        <dbReference type="ARBA" id="ARBA00006432"/>
    </source>
</evidence>
<evidence type="ECO:0000256" key="1">
    <source>
        <dbReference type="ARBA" id="ARBA00004930"/>
    </source>
</evidence>
<comment type="pathway">
    <text evidence="1">Phytoalexin biosynthesis; 3,4',5-trihydroxystilbene biosynthesis; 3,4',5-trihydroxystilbene from trans-4-coumarate: step 1/2.</text>
</comment>
<dbReference type="PROSITE" id="PS00455">
    <property type="entry name" value="AMP_BINDING"/>
    <property type="match status" value="1"/>
</dbReference>
<dbReference type="Pfam" id="PF13193">
    <property type="entry name" value="AMP-binding_C"/>
    <property type="match status" value="1"/>
</dbReference>
<evidence type="ECO:0000259" key="9">
    <source>
        <dbReference type="Pfam" id="PF13193"/>
    </source>
</evidence>
<dbReference type="PANTHER" id="PTHR24096">
    <property type="entry name" value="LONG-CHAIN-FATTY-ACID--COA LIGASE"/>
    <property type="match status" value="1"/>
</dbReference>
<dbReference type="InterPro" id="IPR025110">
    <property type="entry name" value="AMP-bd_C"/>
</dbReference>
<dbReference type="Gene3D" id="3.40.50.12780">
    <property type="entry name" value="N-terminal domain of ligase-like"/>
    <property type="match status" value="1"/>
</dbReference>
<dbReference type="FunFam" id="3.30.300.30:FF:000007">
    <property type="entry name" value="4-coumarate--CoA ligase 2"/>
    <property type="match status" value="1"/>
</dbReference>
<dbReference type="InterPro" id="IPR045851">
    <property type="entry name" value="AMP-bd_C_sf"/>
</dbReference>
<keyword evidence="6" id="KW-0587">Phenylpropanoid metabolism</keyword>
<evidence type="ECO:0000313" key="11">
    <source>
        <dbReference type="Proteomes" id="UP001161247"/>
    </source>
</evidence>
<dbReference type="GO" id="GO:0005777">
    <property type="term" value="C:peroxisome"/>
    <property type="evidence" value="ECO:0007669"/>
    <property type="project" value="TreeGrafter"/>
</dbReference>
<evidence type="ECO:0000256" key="6">
    <source>
        <dbReference type="ARBA" id="ARBA00023051"/>
    </source>
</evidence>
<comment type="similarity">
    <text evidence="2">Belongs to the ATP-dependent AMP-binding enzyme family.</text>
</comment>
<feature type="domain" description="AMP-binding enzyme C-terminal" evidence="9">
    <location>
        <begin position="489"/>
        <end position="564"/>
    </location>
</feature>
<dbReference type="GO" id="GO:0106286">
    <property type="term" value="F:(E)-caffeate-CoA ligase activity"/>
    <property type="evidence" value="ECO:0007669"/>
    <property type="project" value="UniProtKB-ARBA"/>
</dbReference>
<keyword evidence="5" id="KW-0067">ATP-binding</keyword>
<dbReference type="Proteomes" id="UP001161247">
    <property type="component" value="Chromosome 8"/>
</dbReference>
<sequence>MAELLSNCTSDDHRHRRTTDDIDTRSGFCQSNSTFYSKRKPFSLPPNQALDVTTFISSHRHRHQNNGVAFIDASTGRRLSFTQVWNAVESVATCLSMDMGIRKGHVVLILSPNSIFFPVVCLSVMSLGAVITTANPLNTAGELARQITDSETALIFTIPELLHKLPAQHVDRGNIPIVLMQNTDIAHGDAPRILMRHVHANTLEEMMKMEQRHVRVKERVMQDDPAALLYSSGTTGVSKGVVSSHRNLLALIGNVEGRVRMEEENQIYMATIPMFHTFGFTKYVLMLLANGFTAVVLSRYGMDEVLSAVEKFNITYLPLVPPILVDMVNGSDLIKKKYDLKSLRYVLSGGAPLSKEVMRAFRDKYPQVNVLVGYALTESNGAGASTDSLEECRRFGSVGMLTPNTEAKIVDTQTGEGLPVNWPGELWLRGPSIMQGYYKKKEATESTLTSDGWLKTGDLCYIDDDGFLFIVDRLKELIKYKGFQVAPAELEALLTTIPGITEAAVIPVPDDKVGQYPMAFIVRKSGSSVTETQVMDFVAKQVAPYKKIRRVAFVASVPKTPSGKILRRELIKLASSNL</sequence>
<feature type="region of interest" description="Disordered" evidence="7">
    <location>
        <begin position="1"/>
        <end position="20"/>
    </location>
</feature>
<dbReference type="PANTHER" id="PTHR24096:SF413">
    <property type="entry name" value="PEROXISOMAL OPC-8:0-COA LIGASE 1"/>
    <property type="match status" value="1"/>
</dbReference>
<evidence type="ECO:0000256" key="4">
    <source>
        <dbReference type="ARBA" id="ARBA00022741"/>
    </source>
</evidence>
<reference evidence="10" key="1">
    <citation type="submission" date="2023-03" db="EMBL/GenBank/DDBJ databases">
        <authorList>
            <person name="Julca I."/>
        </authorList>
    </citation>
    <scope>NUCLEOTIDE SEQUENCE</scope>
</reference>
<dbReference type="SUPFAM" id="SSF56801">
    <property type="entry name" value="Acetyl-CoA synthetase-like"/>
    <property type="match status" value="1"/>
</dbReference>
<dbReference type="GO" id="GO:0050563">
    <property type="term" value="F:trans-feruloyl-CoA synthase activity"/>
    <property type="evidence" value="ECO:0007669"/>
    <property type="project" value="UniProtKB-ARBA"/>
</dbReference>
<gene>
    <name evidence="10" type="ORF">OLC1_LOCUS23186</name>
</gene>
<evidence type="ECO:0000256" key="7">
    <source>
        <dbReference type="SAM" id="MobiDB-lite"/>
    </source>
</evidence>
<proteinExistence type="inferred from homology"/>
<dbReference type="EMBL" id="OX459125">
    <property type="protein sequence ID" value="CAI9117061.1"/>
    <property type="molecule type" value="Genomic_DNA"/>
</dbReference>
<dbReference type="AlphaFoldDB" id="A0AAV1EBU7"/>